<accession>A0AAE0GXW7</accession>
<gene>
    <name evidence="1" type="ORF">CYMTET_6955</name>
</gene>
<dbReference type="AlphaFoldDB" id="A0AAE0GXW7"/>
<sequence length="317" mass="34240">MSLLEDAQLDTSARSLVREDDRVTGMEVTAPHPGHWIVTPAATPGDHGRVEWNGGQAAFPGGWLELDAADVPVSTGTTSSSSDAQVLSGSASSAVSHSPASTVEVPEGSALVWDPLERAYKATACPFKFTCLSLDRSPETLALADTVEDWIAAAESRGSGPSARTAETDNERDEWGIYISIAQALQDKLGKDEEELKQDYASTIVAIRKDDEVVGVIDYYLRTKSRSLILKYILAHPDSQLPMDERPAGTIGGVWKEGGFRYLMAHARAVSHLRTVKMEALSARLYASAVQLGFKQLGSRIPRVPTFSLVNINDNTI</sequence>
<proteinExistence type="predicted"/>
<keyword evidence="2" id="KW-1185">Reference proteome</keyword>
<evidence type="ECO:0000313" key="2">
    <source>
        <dbReference type="Proteomes" id="UP001190700"/>
    </source>
</evidence>
<name>A0AAE0GXW7_9CHLO</name>
<organism evidence="1 2">
    <name type="scientific">Cymbomonas tetramitiformis</name>
    <dbReference type="NCBI Taxonomy" id="36881"/>
    <lineage>
        <taxon>Eukaryota</taxon>
        <taxon>Viridiplantae</taxon>
        <taxon>Chlorophyta</taxon>
        <taxon>Pyramimonadophyceae</taxon>
        <taxon>Pyramimonadales</taxon>
        <taxon>Pyramimonadaceae</taxon>
        <taxon>Cymbomonas</taxon>
    </lineage>
</organism>
<dbReference type="Proteomes" id="UP001190700">
    <property type="component" value="Unassembled WGS sequence"/>
</dbReference>
<comment type="caution">
    <text evidence="1">The sequence shown here is derived from an EMBL/GenBank/DDBJ whole genome shotgun (WGS) entry which is preliminary data.</text>
</comment>
<dbReference type="EMBL" id="LGRX02001813">
    <property type="protein sequence ID" value="KAK3285441.1"/>
    <property type="molecule type" value="Genomic_DNA"/>
</dbReference>
<protein>
    <submittedName>
        <fullName evidence="1">Uncharacterized protein</fullName>
    </submittedName>
</protein>
<reference evidence="1 2" key="1">
    <citation type="journal article" date="2015" name="Genome Biol. Evol.">
        <title>Comparative Genomics of a Bacterivorous Green Alga Reveals Evolutionary Causalities and Consequences of Phago-Mixotrophic Mode of Nutrition.</title>
        <authorList>
            <person name="Burns J.A."/>
            <person name="Paasch A."/>
            <person name="Narechania A."/>
            <person name="Kim E."/>
        </authorList>
    </citation>
    <scope>NUCLEOTIDE SEQUENCE [LARGE SCALE GENOMIC DNA]</scope>
    <source>
        <strain evidence="1 2">PLY_AMNH</strain>
    </source>
</reference>
<evidence type="ECO:0000313" key="1">
    <source>
        <dbReference type="EMBL" id="KAK3285441.1"/>
    </source>
</evidence>